<feature type="transmembrane region" description="Helical" evidence="1">
    <location>
        <begin position="112"/>
        <end position="134"/>
    </location>
</feature>
<reference evidence="3 4" key="1">
    <citation type="submission" date="2014-04" db="EMBL/GenBank/DDBJ databases">
        <authorList>
            <consortium name="DOE Joint Genome Institute"/>
            <person name="Kuo A."/>
            <person name="Ruytinx J."/>
            <person name="Rineau F."/>
            <person name="Colpaert J."/>
            <person name="Kohler A."/>
            <person name="Nagy L.G."/>
            <person name="Floudas D."/>
            <person name="Copeland A."/>
            <person name="Barry K.W."/>
            <person name="Cichocki N."/>
            <person name="Veneault-Fourrey C."/>
            <person name="LaButti K."/>
            <person name="Lindquist E.A."/>
            <person name="Lipzen A."/>
            <person name="Lundell T."/>
            <person name="Morin E."/>
            <person name="Murat C."/>
            <person name="Sun H."/>
            <person name="Tunlid A."/>
            <person name="Henrissat B."/>
            <person name="Grigoriev I.V."/>
            <person name="Hibbett D.S."/>
            <person name="Martin F."/>
            <person name="Nordberg H.P."/>
            <person name="Cantor M.N."/>
            <person name="Hua S.X."/>
        </authorList>
    </citation>
    <scope>NUCLEOTIDE SEQUENCE [LARGE SCALE GENOMIC DNA]</scope>
    <source>
        <strain evidence="3 4">UH-Slu-Lm8-n1</strain>
    </source>
</reference>
<feature type="chain" id="PRO_5002207802" evidence="2">
    <location>
        <begin position="24"/>
        <end position="572"/>
    </location>
</feature>
<organism evidence="3 4">
    <name type="scientific">Suillus luteus UH-Slu-Lm8-n1</name>
    <dbReference type="NCBI Taxonomy" id="930992"/>
    <lineage>
        <taxon>Eukaryota</taxon>
        <taxon>Fungi</taxon>
        <taxon>Dikarya</taxon>
        <taxon>Basidiomycota</taxon>
        <taxon>Agaricomycotina</taxon>
        <taxon>Agaricomycetes</taxon>
        <taxon>Agaricomycetidae</taxon>
        <taxon>Boletales</taxon>
        <taxon>Suillineae</taxon>
        <taxon>Suillaceae</taxon>
        <taxon>Suillus</taxon>
    </lineage>
</organism>
<sequence length="572" mass="62696">MRLHIRSHALSLLLLHSVEKVAGLNWMQCLTDIKSNANATQNLVGLLNSNGDPVSNVADATAISYSLCTSFCGKGGDFQVSVFAQDFSSWLLPYLALISQLPFGAQYRLDNLMSAILTVGSPALAGYSLFITLLNSRWINRRFSHSVDYPNSRSAVSIISSLQQSPLRLHSDRARFASLVVLPENDSWWQYFSELVDYTHTWSIASATSIAWVVVAYILSVANSPSDAFVDAQAGAESTSSIWLWLIPIVMGWLQLSPKCDFNRLKAAYDRADRHARAAAGMADRPIAIPSASTQRALTITSQEEDVMSPDELLTPPVFNYSRSLEWACTAEDIFLMYKAASEKARSRIPVNAESEWVESDDFKSIHPHNRHGSLQEIAAYCAQPGHARRSHWASGVFTRMVIASCASLALQWGTVGGALIVEWFTPTVGLGCRSLSYLLYGVVSTIIWMMLLISSILAHYSAASSYRASLSERVALACSHSLRRMGKLLAIANSLWVVLMCILQYSGFYHTCFCSSNIIHRGNTAAYITIIETTTQAALAKAAWIGALFLACTSASAFVALVNLLLDTLST</sequence>
<reference evidence="4" key="2">
    <citation type="submission" date="2015-01" db="EMBL/GenBank/DDBJ databases">
        <title>Evolutionary Origins and Diversification of the Mycorrhizal Mutualists.</title>
        <authorList>
            <consortium name="DOE Joint Genome Institute"/>
            <consortium name="Mycorrhizal Genomics Consortium"/>
            <person name="Kohler A."/>
            <person name="Kuo A."/>
            <person name="Nagy L.G."/>
            <person name="Floudas D."/>
            <person name="Copeland A."/>
            <person name="Barry K.W."/>
            <person name="Cichocki N."/>
            <person name="Veneault-Fourrey C."/>
            <person name="LaButti K."/>
            <person name="Lindquist E.A."/>
            <person name="Lipzen A."/>
            <person name="Lundell T."/>
            <person name="Morin E."/>
            <person name="Murat C."/>
            <person name="Riley R."/>
            <person name="Ohm R."/>
            <person name="Sun H."/>
            <person name="Tunlid A."/>
            <person name="Henrissat B."/>
            <person name="Grigoriev I.V."/>
            <person name="Hibbett D.S."/>
            <person name="Martin F."/>
        </authorList>
    </citation>
    <scope>NUCLEOTIDE SEQUENCE [LARGE SCALE GENOMIC DNA]</scope>
    <source>
        <strain evidence="4">UH-Slu-Lm8-n1</strain>
    </source>
</reference>
<keyword evidence="2" id="KW-0732">Signal</keyword>
<accession>A0A0D0B1L9</accession>
<evidence type="ECO:0000256" key="1">
    <source>
        <dbReference type="SAM" id="Phobius"/>
    </source>
</evidence>
<proteinExistence type="predicted"/>
<dbReference type="AlphaFoldDB" id="A0A0D0B1L9"/>
<feature type="signal peptide" evidence="2">
    <location>
        <begin position="1"/>
        <end position="23"/>
    </location>
</feature>
<dbReference type="OrthoDB" id="5392263at2759"/>
<feature type="transmembrane region" description="Helical" evidence="1">
    <location>
        <begin position="489"/>
        <end position="508"/>
    </location>
</feature>
<dbReference type="EMBL" id="KN835142">
    <property type="protein sequence ID" value="KIK47886.1"/>
    <property type="molecule type" value="Genomic_DNA"/>
</dbReference>
<feature type="transmembrane region" description="Helical" evidence="1">
    <location>
        <begin position="438"/>
        <end position="461"/>
    </location>
</feature>
<feature type="transmembrane region" description="Helical" evidence="1">
    <location>
        <begin position="543"/>
        <end position="567"/>
    </location>
</feature>
<feature type="transmembrane region" description="Helical" evidence="1">
    <location>
        <begin position="397"/>
        <end position="426"/>
    </location>
</feature>
<dbReference type="InParanoid" id="A0A0D0B1L9"/>
<name>A0A0D0B1L9_9AGAM</name>
<evidence type="ECO:0000313" key="4">
    <source>
        <dbReference type="Proteomes" id="UP000054485"/>
    </source>
</evidence>
<keyword evidence="4" id="KW-1185">Reference proteome</keyword>
<protein>
    <submittedName>
        <fullName evidence="3">Uncharacterized protein</fullName>
    </submittedName>
</protein>
<feature type="transmembrane region" description="Helical" evidence="1">
    <location>
        <begin position="202"/>
        <end position="220"/>
    </location>
</feature>
<gene>
    <name evidence="3" type="ORF">CY34DRAFT_798759</name>
</gene>
<evidence type="ECO:0000256" key="2">
    <source>
        <dbReference type="SAM" id="SignalP"/>
    </source>
</evidence>
<keyword evidence="1" id="KW-0812">Transmembrane</keyword>
<dbReference type="HOGENOM" id="CLU_015738_0_0_1"/>
<evidence type="ECO:0000313" key="3">
    <source>
        <dbReference type="EMBL" id="KIK47886.1"/>
    </source>
</evidence>
<dbReference type="Proteomes" id="UP000054485">
    <property type="component" value="Unassembled WGS sequence"/>
</dbReference>
<keyword evidence="1" id="KW-0472">Membrane</keyword>
<keyword evidence="1" id="KW-1133">Transmembrane helix</keyword>
<feature type="transmembrane region" description="Helical" evidence="1">
    <location>
        <begin position="240"/>
        <end position="256"/>
    </location>
</feature>